<organism evidence="1 2">
    <name type="scientific">Grus japonensis</name>
    <name type="common">Japanese crane</name>
    <name type="synonym">Red-crowned crane</name>
    <dbReference type="NCBI Taxonomy" id="30415"/>
    <lineage>
        <taxon>Eukaryota</taxon>
        <taxon>Metazoa</taxon>
        <taxon>Chordata</taxon>
        <taxon>Craniata</taxon>
        <taxon>Vertebrata</taxon>
        <taxon>Euteleostomi</taxon>
        <taxon>Archelosauria</taxon>
        <taxon>Archosauria</taxon>
        <taxon>Dinosauria</taxon>
        <taxon>Saurischia</taxon>
        <taxon>Theropoda</taxon>
        <taxon>Coelurosauria</taxon>
        <taxon>Aves</taxon>
        <taxon>Neognathae</taxon>
        <taxon>Neoaves</taxon>
        <taxon>Gruiformes</taxon>
        <taxon>Gruidae</taxon>
        <taxon>Grus</taxon>
    </lineage>
</organism>
<proteinExistence type="predicted"/>
<gene>
    <name evidence="1" type="ORF">GRJ2_003421300</name>
</gene>
<dbReference type="EMBL" id="BAAFJT010000313">
    <property type="protein sequence ID" value="GAB0209556.1"/>
    <property type="molecule type" value="Genomic_DNA"/>
</dbReference>
<sequence length="190" mass="21090">MAGGLELDDLGGPFQPKPFYDSMILIFTRSQDSTVGPQALGTRIQVDANTDPPSVKEELVCELLQELDPYKSMGPDNIHLRVLRELADVIARLLSVIFEKLWKSGDIPEDWKKANVTPIYKKGLKEDPGNYRPISLTSVPGKVMERILLGAITSQMKHVTGKSQHEFKGKSCLTNLITFYNKVTCSVDVG</sequence>
<evidence type="ECO:0000313" key="2">
    <source>
        <dbReference type="Proteomes" id="UP001623348"/>
    </source>
</evidence>
<dbReference type="Proteomes" id="UP001623348">
    <property type="component" value="Unassembled WGS sequence"/>
</dbReference>
<evidence type="ECO:0000313" key="1">
    <source>
        <dbReference type="EMBL" id="GAB0209556.1"/>
    </source>
</evidence>
<accession>A0ABC9YI24</accession>
<dbReference type="AlphaFoldDB" id="A0ABC9YI24"/>
<protein>
    <submittedName>
        <fullName evidence="1">Mitochondrial enolase superfamily member 1</fullName>
    </submittedName>
</protein>
<keyword evidence="2" id="KW-1185">Reference proteome</keyword>
<dbReference type="PANTHER" id="PTHR33395:SF22">
    <property type="entry name" value="REVERSE TRANSCRIPTASE DOMAIN-CONTAINING PROTEIN"/>
    <property type="match status" value="1"/>
</dbReference>
<name>A0ABC9YI24_GRUJA</name>
<reference evidence="1 2" key="1">
    <citation type="submission" date="2024-06" db="EMBL/GenBank/DDBJ databases">
        <title>The draft genome of Grus japonensis, version 3.</title>
        <authorList>
            <person name="Nabeshima K."/>
            <person name="Suzuki S."/>
            <person name="Onuma M."/>
        </authorList>
    </citation>
    <scope>NUCLEOTIDE SEQUENCE [LARGE SCALE GENOMIC DNA]</scope>
    <source>
        <strain evidence="1 2">451A</strain>
    </source>
</reference>
<comment type="caution">
    <text evidence="1">The sequence shown here is derived from an EMBL/GenBank/DDBJ whole genome shotgun (WGS) entry which is preliminary data.</text>
</comment>
<dbReference type="PANTHER" id="PTHR33395">
    <property type="entry name" value="TRANSCRIPTASE, PUTATIVE-RELATED-RELATED"/>
    <property type="match status" value="1"/>
</dbReference>